<evidence type="ECO:0000313" key="4">
    <source>
        <dbReference type="Proteomes" id="UP000693970"/>
    </source>
</evidence>
<dbReference type="AlphaFoldDB" id="A0A9K3PP45"/>
<keyword evidence="4" id="KW-1185">Reference proteome</keyword>
<dbReference type="Proteomes" id="UP000693970">
    <property type="component" value="Unassembled WGS sequence"/>
</dbReference>
<keyword evidence="2" id="KW-0812">Transmembrane</keyword>
<dbReference type="PANTHER" id="PTHR46137:SF3">
    <property type="entry name" value="OS05G0310600 PROTEIN"/>
    <property type="match status" value="1"/>
</dbReference>
<comment type="caution">
    <text evidence="3">The sequence shown here is derived from an EMBL/GenBank/DDBJ whole genome shotgun (WGS) entry which is preliminary data.</text>
</comment>
<feature type="transmembrane region" description="Helical" evidence="2">
    <location>
        <begin position="361"/>
        <end position="384"/>
    </location>
</feature>
<feature type="compositionally biased region" description="Polar residues" evidence="1">
    <location>
        <begin position="195"/>
        <end position="211"/>
    </location>
</feature>
<protein>
    <submittedName>
        <fullName evidence="3">Lecithin retinol acyltransferase</fullName>
    </submittedName>
</protein>
<accession>A0A9K3PP45</accession>
<evidence type="ECO:0000313" key="3">
    <source>
        <dbReference type="EMBL" id="KAG7353936.1"/>
    </source>
</evidence>
<organism evidence="3 4">
    <name type="scientific">Nitzschia inconspicua</name>
    <dbReference type="NCBI Taxonomy" id="303405"/>
    <lineage>
        <taxon>Eukaryota</taxon>
        <taxon>Sar</taxon>
        <taxon>Stramenopiles</taxon>
        <taxon>Ochrophyta</taxon>
        <taxon>Bacillariophyta</taxon>
        <taxon>Bacillariophyceae</taxon>
        <taxon>Bacillariophycidae</taxon>
        <taxon>Bacillariales</taxon>
        <taxon>Bacillariaceae</taxon>
        <taxon>Nitzschia</taxon>
    </lineage>
</organism>
<dbReference type="OrthoDB" id="43511at2759"/>
<keyword evidence="3" id="KW-0808">Transferase</keyword>
<dbReference type="GO" id="GO:0016746">
    <property type="term" value="F:acyltransferase activity"/>
    <property type="evidence" value="ECO:0007669"/>
    <property type="project" value="UniProtKB-KW"/>
</dbReference>
<dbReference type="PANTHER" id="PTHR46137">
    <property type="entry name" value="OS05G0310600 PROTEIN"/>
    <property type="match status" value="1"/>
</dbReference>
<keyword evidence="3" id="KW-0012">Acyltransferase</keyword>
<sequence>MVSSKSQDPQPLCKARRSHRSKNVSADNGNNNQSPNAESTINSDDSATTMNETSTWKDPLESFHHAEPYNALESEMTCQFIHEDQIVPEVAKTEDELSPTLDSPVTDDVLQVGDHVYQWRRLLGIPCVFQHHGIVIDIIKDSEGKTVKLTIADFSNVETKRQKNKKKTSKPTETSSSANSSSSSSEINRNTETSDSITPASNDAKTYSNTTRMRRLSLTQEGVIRAYTDTDKWHRVHYEASWWKRQVYRSGTATKAKSDPVGMVLARVHFILQHPDLLPDYHVVNANCECVAFWCKTGSWSTLQASSFLELTAAGQVKSSATLAAAAAGATSTVTVPSAGLWGWLGYTSTAQVSWLSLHPMAIPGLACYAAVTIGVPAMVYVSAHKQWKENSKRLSDAFWEWANENPEVFAELITHWSDKVY</sequence>
<reference evidence="3" key="2">
    <citation type="submission" date="2021-04" db="EMBL/GenBank/DDBJ databases">
        <authorList>
            <person name="Podell S."/>
        </authorList>
    </citation>
    <scope>NUCLEOTIDE SEQUENCE</scope>
    <source>
        <strain evidence="3">Hildebrandi</strain>
    </source>
</reference>
<gene>
    <name evidence="3" type="ORF">IV203_003292</name>
</gene>
<keyword evidence="2" id="KW-1133">Transmembrane helix</keyword>
<evidence type="ECO:0000256" key="2">
    <source>
        <dbReference type="SAM" id="Phobius"/>
    </source>
</evidence>
<evidence type="ECO:0000256" key="1">
    <source>
        <dbReference type="SAM" id="MobiDB-lite"/>
    </source>
</evidence>
<name>A0A9K3PP45_9STRA</name>
<proteinExistence type="predicted"/>
<feature type="region of interest" description="Disordered" evidence="1">
    <location>
        <begin position="158"/>
        <end position="211"/>
    </location>
</feature>
<keyword evidence="2" id="KW-0472">Membrane</keyword>
<feature type="region of interest" description="Disordered" evidence="1">
    <location>
        <begin position="1"/>
        <end position="61"/>
    </location>
</feature>
<feature type="compositionally biased region" description="Polar residues" evidence="1">
    <location>
        <begin position="23"/>
        <end position="56"/>
    </location>
</feature>
<reference evidence="3" key="1">
    <citation type="journal article" date="2021" name="Sci. Rep.">
        <title>Diploid genomic architecture of Nitzschia inconspicua, an elite biomass production diatom.</title>
        <authorList>
            <person name="Oliver A."/>
            <person name="Podell S."/>
            <person name="Pinowska A."/>
            <person name="Traller J.C."/>
            <person name="Smith S.R."/>
            <person name="McClure R."/>
            <person name="Beliaev A."/>
            <person name="Bohutskyi P."/>
            <person name="Hill E.A."/>
            <person name="Rabines A."/>
            <person name="Zheng H."/>
            <person name="Allen L.Z."/>
            <person name="Kuo A."/>
            <person name="Grigoriev I.V."/>
            <person name="Allen A.E."/>
            <person name="Hazlebeck D."/>
            <person name="Allen E.E."/>
        </authorList>
    </citation>
    <scope>NUCLEOTIDE SEQUENCE</scope>
    <source>
        <strain evidence="3">Hildebrandi</strain>
    </source>
</reference>
<dbReference type="EMBL" id="JAGRRH010000016">
    <property type="protein sequence ID" value="KAG7353936.1"/>
    <property type="molecule type" value="Genomic_DNA"/>
</dbReference>
<feature type="compositionally biased region" description="Low complexity" evidence="1">
    <location>
        <begin position="171"/>
        <end position="194"/>
    </location>
</feature>